<dbReference type="InterPro" id="IPR011051">
    <property type="entry name" value="RmlC_Cupin_sf"/>
</dbReference>
<proteinExistence type="predicted"/>
<gene>
    <name evidence="2" type="ORF">IAB26_04240</name>
</gene>
<feature type="domain" description="Cupin type-2" evidence="1">
    <location>
        <begin position="194"/>
        <end position="252"/>
    </location>
</feature>
<comment type="caution">
    <text evidence="2">The sequence shown here is derived from an EMBL/GenBank/DDBJ whole genome shotgun (WGS) entry which is preliminary data.</text>
</comment>
<dbReference type="CDD" id="cd02233">
    <property type="entry name" value="cupin_HNL-like"/>
    <property type="match status" value="2"/>
</dbReference>
<evidence type="ECO:0000313" key="3">
    <source>
        <dbReference type="Proteomes" id="UP000886886"/>
    </source>
</evidence>
<accession>A0A9D1D083</accession>
<organism evidence="2 3">
    <name type="scientific">Candidatus Limivivens merdigallinarum</name>
    <dbReference type="NCBI Taxonomy" id="2840859"/>
    <lineage>
        <taxon>Bacteria</taxon>
        <taxon>Bacillati</taxon>
        <taxon>Bacillota</taxon>
        <taxon>Clostridia</taxon>
        <taxon>Lachnospirales</taxon>
        <taxon>Lachnospiraceae</taxon>
        <taxon>Lachnospiraceae incertae sedis</taxon>
        <taxon>Candidatus Limivivens</taxon>
    </lineage>
</organism>
<reference evidence="2" key="1">
    <citation type="submission" date="2020-10" db="EMBL/GenBank/DDBJ databases">
        <authorList>
            <person name="Gilroy R."/>
        </authorList>
    </citation>
    <scope>NUCLEOTIDE SEQUENCE</scope>
    <source>
        <strain evidence="2">ChiSjej3B21-11622</strain>
    </source>
</reference>
<dbReference type="AlphaFoldDB" id="A0A9D1D083"/>
<protein>
    <submittedName>
        <fullName evidence="2">Cupin domain-containing protein</fullName>
    </submittedName>
</protein>
<dbReference type="Proteomes" id="UP000886886">
    <property type="component" value="Unassembled WGS sequence"/>
</dbReference>
<reference evidence="2" key="2">
    <citation type="journal article" date="2021" name="PeerJ">
        <title>Extensive microbial diversity within the chicken gut microbiome revealed by metagenomics and culture.</title>
        <authorList>
            <person name="Gilroy R."/>
            <person name="Ravi A."/>
            <person name="Getino M."/>
            <person name="Pursley I."/>
            <person name="Horton D.L."/>
            <person name="Alikhan N.F."/>
            <person name="Baker D."/>
            <person name="Gharbi K."/>
            <person name="Hall N."/>
            <person name="Watson M."/>
            <person name="Adriaenssens E.M."/>
            <person name="Foster-Nyarko E."/>
            <person name="Jarju S."/>
            <person name="Secka A."/>
            <person name="Antonio M."/>
            <person name="Oren A."/>
            <person name="Chaudhuri R.R."/>
            <person name="La Ragione R."/>
            <person name="Hildebrand F."/>
            <person name="Pallen M.J."/>
        </authorList>
    </citation>
    <scope>NUCLEOTIDE SEQUENCE</scope>
    <source>
        <strain evidence="2">ChiSjej3B21-11622</strain>
    </source>
</reference>
<name>A0A9D1D083_9FIRM</name>
<dbReference type="InterPro" id="IPR013096">
    <property type="entry name" value="Cupin_2"/>
</dbReference>
<evidence type="ECO:0000259" key="1">
    <source>
        <dbReference type="Pfam" id="PF07883"/>
    </source>
</evidence>
<dbReference type="InterPro" id="IPR047263">
    <property type="entry name" value="HNL-like_cupin"/>
</dbReference>
<dbReference type="Pfam" id="PF07883">
    <property type="entry name" value="Cupin_2"/>
    <property type="match status" value="1"/>
</dbReference>
<dbReference type="SUPFAM" id="SSF51182">
    <property type="entry name" value="RmlC-like cupins"/>
    <property type="match status" value="2"/>
</dbReference>
<dbReference type="PANTHER" id="PTHR43698">
    <property type="entry name" value="RIBD C-TERMINAL DOMAIN CONTAINING PROTEIN"/>
    <property type="match status" value="1"/>
</dbReference>
<dbReference type="InterPro" id="IPR014710">
    <property type="entry name" value="RmlC-like_jellyroll"/>
</dbReference>
<evidence type="ECO:0000313" key="2">
    <source>
        <dbReference type="EMBL" id="HIQ95752.1"/>
    </source>
</evidence>
<dbReference type="EMBL" id="DVFT01000058">
    <property type="protein sequence ID" value="HIQ95752.1"/>
    <property type="molecule type" value="Genomic_DNA"/>
</dbReference>
<dbReference type="PANTHER" id="PTHR43698:SF1">
    <property type="entry name" value="BLL4564 PROTEIN"/>
    <property type="match status" value="1"/>
</dbReference>
<dbReference type="Gene3D" id="2.60.120.10">
    <property type="entry name" value="Jelly Rolls"/>
    <property type="match status" value="2"/>
</dbReference>
<sequence length="288" mass="31663">MEQSPEAGVVSSEEDLTFPLGTAVSGNFTGNVYFAAMIQNDDTYHFPQTNHLTFAPGARSYWHSHGGMILLGTGGVGYYQEEGKPAQIIREGDVVECPEGVRHWHGAAPDSWFSQIVIYDAEYTPEHNLSEDPVTDEHYDNLEVASYTPQNSQDSEFMFHQGENPLSSDTFSGPYYLTSLIGSDNVAGSPELHYVVFEPGTINNWHTHEGGQILIATDGVGYHQIEGEPVQVLHPGDVAYCPPGETHWHGASADNGFAHISANTNPELTGLTWYDRISEEEYQNLPAS</sequence>